<protein>
    <submittedName>
        <fullName evidence="1">Uncharacterized protein</fullName>
    </submittedName>
</protein>
<proteinExistence type="predicted"/>
<dbReference type="EMBL" id="ML208310">
    <property type="protein sequence ID" value="TFK70607.1"/>
    <property type="molecule type" value="Genomic_DNA"/>
</dbReference>
<accession>A0ACD3AYC3</accession>
<name>A0ACD3AYC3_9AGAR</name>
<gene>
    <name evidence="1" type="ORF">BDN72DRAFT_856794</name>
</gene>
<organism evidence="1 2">
    <name type="scientific">Pluteus cervinus</name>
    <dbReference type="NCBI Taxonomy" id="181527"/>
    <lineage>
        <taxon>Eukaryota</taxon>
        <taxon>Fungi</taxon>
        <taxon>Dikarya</taxon>
        <taxon>Basidiomycota</taxon>
        <taxon>Agaricomycotina</taxon>
        <taxon>Agaricomycetes</taxon>
        <taxon>Agaricomycetidae</taxon>
        <taxon>Agaricales</taxon>
        <taxon>Pluteineae</taxon>
        <taxon>Pluteaceae</taxon>
        <taxon>Pluteus</taxon>
    </lineage>
</organism>
<keyword evidence="2" id="KW-1185">Reference proteome</keyword>
<sequence>MGSGDTHAVRIEEAIDENAYGSIKEKGSNTNTNSQLTWRKATPTCCDQRVTAICQARRGLIRMAKAKVIEVNFIDHRDVGYEAYSQPHVPSVHGLNRSDPRQRQRRTVHPRCKSMHGEISPSQAFAASSGPDPMLDRSWLAGLRPLTNAQTQKRGYSSSGQRSEVQAVLGRINAVVASGNDLYDRSVEYYSGLSTQIMTSIKPQSIDSTDRRLAVSCPSPLINQIWLARQFCINIPRGQEDLEHKEACPTLNAPSKRRCDTPRKKARAPHKPRRNCVWSLTTVVIHYELERTTSNAAGYAPSRSSGATAAVGRAQQTDKCQLTSEGKPSDGLKV</sequence>
<dbReference type="Proteomes" id="UP000308600">
    <property type="component" value="Unassembled WGS sequence"/>
</dbReference>
<evidence type="ECO:0000313" key="2">
    <source>
        <dbReference type="Proteomes" id="UP000308600"/>
    </source>
</evidence>
<reference evidence="1 2" key="1">
    <citation type="journal article" date="2019" name="Nat. Ecol. Evol.">
        <title>Megaphylogeny resolves global patterns of mushroom evolution.</title>
        <authorList>
            <person name="Varga T."/>
            <person name="Krizsan K."/>
            <person name="Foldi C."/>
            <person name="Dima B."/>
            <person name="Sanchez-Garcia M."/>
            <person name="Sanchez-Ramirez S."/>
            <person name="Szollosi G.J."/>
            <person name="Szarkandi J.G."/>
            <person name="Papp V."/>
            <person name="Albert L."/>
            <person name="Andreopoulos W."/>
            <person name="Angelini C."/>
            <person name="Antonin V."/>
            <person name="Barry K.W."/>
            <person name="Bougher N.L."/>
            <person name="Buchanan P."/>
            <person name="Buyck B."/>
            <person name="Bense V."/>
            <person name="Catcheside P."/>
            <person name="Chovatia M."/>
            <person name="Cooper J."/>
            <person name="Damon W."/>
            <person name="Desjardin D."/>
            <person name="Finy P."/>
            <person name="Geml J."/>
            <person name="Haridas S."/>
            <person name="Hughes K."/>
            <person name="Justo A."/>
            <person name="Karasinski D."/>
            <person name="Kautmanova I."/>
            <person name="Kiss B."/>
            <person name="Kocsube S."/>
            <person name="Kotiranta H."/>
            <person name="LaButti K.M."/>
            <person name="Lechner B.E."/>
            <person name="Liimatainen K."/>
            <person name="Lipzen A."/>
            <person name="Lukacs Z."/>
            <person name="Mihaltcheva S."/>
            <person name="Morgado L.N."/>
            <person name="Niskanen T."/>
            <person name="Noordeloos M.E."/>
            <person name="Ohm R.A."/>
            <person name="Ortiz-Santana B."/>
            <person name="Ovrebo C."/>
            <person name="Racz N."/>
            <person name="Riley R."/>
            <person name="Savchenko A."/>
            <person name="Shiryaev A."/>
            <person name="Soop K."/>
            <person name="Spirin V."/>
            <person name="Szebenyi C."/>
            <person name="Tomsovsky M."/>
            <person name="Tulloss R.E."/>
            <person name="Uehling J."/>
            <person name="Grigoriev I.V."/>
            <person name="Vagvolgyi C."/>
            <person name="Papp T."/>
            <person name="Martin F.M."/>
            <person name="Miettinen O."/>
            <person name="Hibbett D.S."/>
            <person name="Nagy L.G."/>
        </authorList>
    </citation>
    <scope>NUCLEOTIDE SEQUENCE [LARGE SCALE GENOMIC DNA]</scope>
    <source>
        <strain evidence="1 2">NL-1719</strain>
    </source>
</reference>
<evidence type="ECO:0000313" key="1">
    <source>
        <dbReference type="EMBL" id="TFK70607.1"/>
    </source>
</evidence>